<reference evidence="1" key="1">
    <citation type="submission" date="2022-04" db="EMBL/GenBank/DDBJ databases">
        <title>Genome of the entomopathogenic fungus Entomophthora muscae.</title>
        <authorList>
            <person name="Elya C."/>
            <person name="Lovett B.R."/>
            <person name="Lee E."/>
            <person name="Macias A.M."/>
            <person name="Hajek A.E."/>
            <person name="De Bivort B.L."/>
            <person name="Kasson M.T."/>
            <person name="De Fine Licht H.H."/>
            <person name="Stajich J.E."/>
        </authorList>
    </citation>
    <scope>NUCLEOTIDE SEQUENCE</scope>
    <source>
        <strain evidence="1">Berkeley</strain>
    </source>
</reference>
<dbReference type="EMBL" id="QTSX02003001">
    <property type="protein sequence ID" value="KAJ9072504.1"/>
    <property type="molecule type" value="Genomic_DNA"/>
</dbReference>
<dbReference type="Proteomes" id="UP001165960">
    <property type="component" value="Unassembled WGS sequence"/>
</dbReference>
<gene>
    <name evidence="1" type="ORF">DSO57_1026962</name>
</gene>
<name>A0ACC2TCT3_9FUNG</name>
<proteinExistence type="predicted"/>
<keyword evidence="2" id="KW-1185">Reference proteome</keyword>
<comment type="caution">
    <text evidence="1">The sequence shown here is derived from an EMBL/GenBank/DDBJ whole genome shotgun (WGS) entry which is preliminary data.</text>
</comment>
<evidence type="ECO:0000313" key="1">
    <source>
        <dbReference type="EMBL" id="KAJ9072504.1"/>
    </source>
</evidence>
<organism evidence="1 2">
    <name type="scientific">Entomophthora muscae</name>
    <dbReference type="NCBI Taxonomy" id="34485"/>
    <lineage>
        <taxon>Eukaryota</taxon>
        <taxon>Fungi</taxon>
        <taxon>Fungi incertae sedis</taxon>
        <taxon>Zoopagomycota</taxon>
        <taxon>Entomophthoromycotina</taxon>
        <taxon>Entomophthoromycetes</taxon>
        <taxon>Entomophthorales</taxon>
        <taxon>Entomophthoraceae</taxon>
        <taxon>Entomophthora</taxon>
    </lineage>
</organism>
<accession>A0ACC2TCT3</accession>
<protein>
    <submittedName>
        <fullName evidence="1">Uncharacterized protein</fullName>
    </submittedName>
</protein>
<evidence type="ECO:0000313" key="2">
    <source>
        <dbReference type="Proteomes" id="UP001165960"/>
    </source>
</evidence>
<sequence>MWIWVVIPHHLETASYYPTISVTDKELQLYQTNEGQLVLKNVAAFYTKVPMPCVVPNANKSIPTTKKPTQKCIPNVKHIILLKLMWESGDYKAAAAIVGVDPKYASKTFHKFINTGCVLATEKSLRVSTMLTKEHKWAIRQWITRDCHLELENM</sequence>